<keyword evidence="2 4" id="KW-0238">DNA-binding</keyword>
<organism evidence="4 5">
    <name type="scientific">Rhodococcus triatomae</name>
    <dbReference type="NCBI Taxonomy" id="300028"/>
    <lineage>
        <taxon>Bacteria</taxon>
        <taxon>Bacillati</taxon>
        <taxon>Actinomycetota</taxon>
        <taxon>Actinomycetes</taxon>
        <taxon>Mycobacteriales</taxon>
        <taxon>Nocardiaceae</taxon>
        <taxon>Rhodococcus</taxon>
    </lineage>
</organism>
<dbReference type="GO" id="GO:0000976">
    <property type="term" value="F:transcription cis-regulatory region binding"/>
    <property type="evidence" value="ECO:0007669"/>
    <property type="project" value="TreeGrafter"/>
</dbReference>
<dbReference type="AlphaFoldDB" id="A0A1G8B534"/>
<dbReference type="InterPro" id="IPR050109">
    <property type="entry name" value="HTH-type_TetR-like_transc_reg"/>
</dbReference>
<protein>
    <submittedName>
        <fullName evidence="4">DNA-binding transcriptional regulator, AcrR family</fullName>
    </submittedName>
</protein>
<dbReference type="SUPFAM" id="SSF48498">
    <property type="entry name" value="Tetracyclin repressor-like, C-terminal domain"/>
    <property type="match status" value="1"/>
</dbReference>
<dbReference type="InterPro" id="IPR011075">
    <property type="entry name" value="TetR_C"/>
</dbReference>
<reference evidence="4 5" key="1">
    <citation type="submission" date="2016-10" db="EMBL/GenBank/DDBJ databases">
        <authorList>
            <person name="de Groot N.N."/>
        </authorList>
    </citation>
    <scope>NUCLEOTIDE SEQUENCE [LARGE SCALE GENOMIC DNA]</scope>
    <source>
        <strain evidence="4 5">DSM 44892</strain>
    </source>
</reference>
<dbReference type="Pfam" id="PF00440">
    <property type="entry name" value="TetR_N"/>
    <property type="match status" value="1"/>
</dbReference>
<gene>
    <name evidence="4" type="ORF">SAMN05444695_101654</name>
</gene>
<accession>A0A1G8B534</accession>
<name>A0A1G8B534_9NOCA</name>
<dbReference type="EMBL" id="FNDN01000001">
    <property type="protein sequence ID" value="SDH28278.1"/>
    <property type="molecule type" value="Genomic_DNA"/>
</dbReference>
<proteinExistence type="predicted"/>
<dbReference type="PROSITE" id="PS50977">
    <property type="entry name" value="HTH_TETR_2"/>
    <property type="match status" value="1"/>
</dbReference>
<dbReference type="PANTHER" id="PTHR30055">
    <property type="entry name" value="HTH-TYPE TRANSCRIPTIONAL REGULATOR RUTR"/>
    <property type="match status" value="1"/>
</dbReference>
<dbReference type="PANTHER" id="PTHR30055:SF148">
    <property type="entry name" value="TETR-FAMILY TRANSCRIPTIONAL REGULATOR"/>
    <property type="match status" value="1"/>
</dbReference>
<dbReference type="Gene3D" id="1.10.357.10">
    <property type="entry name" value="Tetracycline Repressor, domain 2"/>
    <property type="match status" value="1"/>
</dbReference>
<keyword evidence="3" id="KW-0804">Transcription</keyword>
<keyword evidence="1" id="KW-0805">Transcription regulation</keyword>
<keyword evidence="5" id="KW-1185">Reference proteome</keyword>
<evidence type="ECO:0000313" key="4">
    <source>
        <dbReference type="EMBL" id="SDH28278.1"/>
    </source>
</evidence>
<dbReference type="Proteomes" id="UP000183263">
    <property type="component" value="Unassembled WGS sequence"/>
</dbReference>
<dbReference type="RefSeq" id="WP_072736160.1">
    <property type="nucleotide sequence ID" value="NZ_CP048813.1"/>
</dbReference>
<sequence length="198" mass="21837">MASTRTDDSHPRRSARASSAVLSATRELIAELPYPRITVEGIAARAGVGKQTIYRWWPSKGAVVVDALAARNPDDLTFPDTGDLRADMAAILRATEEEFASPEFDALYRALTIESLQDPELRRIIDERMLGPQFAAARVRFRSAREAGQLRTDVEDSVVFEMFMAPLLHRWQTGAHPLGAAHAEAIADLAIRALSPEQ</sequence>
<dbReference type="GO" id="GO:0003700">
    <property type="term" value="F:DNA-binding transcription factor activity"/>
    <property type="evidence" value="ECO:0007669"/>
    <property type="project" value="TreeGrafter"/>
</dbReference>
<evidence type="ECO:0000313" key="5">
    <source>
        <dbReference type="Proteomes" id="UP000183263"/>
    </source>
</evidence>
<dbReference type="SUPFAM" id="SSF46689">
    <property type="entry name" value="Homeodomain-like"/>
    <property type="match status" value="1"/>
</dbReference>
<dbReference type="PRINTS" id="PR00455">
    <property type="entry name" value="HTHTETR"/>
</dbReference>
<dbReference type="InterPro" id="IPR001647">
    <property type="entry name" value="HTH_TetR"/>
</dbReference>
<dbReference type="Gene3D" id="1.10.10.60">
    <property type="entry name" value="Homeodomain-like"/>
    <property type="match status" value="1"/>
</dbReference>
<evidence type="ECO:0000256" key="2">
    <source>
        <dbReference type="ARBA" id="ARBA00023125"/>
    </source>
</evidence>
<dbReference type="Pfam" id="PF16859">
    <property type="entry name" value="TetR_C_11"/>
    <property type="match status" value="1"/>
</dbReference>
<dbReference type="InterPro" id="IPR036271">
    <property type="entry name" value="Tet_transcr_reg_TetR-rel_C_sf"/>
</dbReference>
<dbReference type="InterPro" id="IPR009057">
    <property type="entry name" value="Homeodomain-like_sf"/>
</dbReference>
<dbReference type="OrthoDB" id="9796019at2"/>
<evidence type="ECO:0000256" key="3">
    <source>
        <dbReference type="ARBA" id="ARBA00023163"/>
    </source>
</evidence>
<evidence type="ECO:0000256" key="1">
    <source>
        <dbReference type="ARBA" id="ARBA00023015"/>
    </source>
</evidence>